<feature type="region of interest" description="Disordered" evidence="1">
    <location>
        <begin position="208"/>
        <end position="497"/>
    </location>
</feature>
<feature type="compositionally biased region" description="Polar residues" evidence="1">
    <location>
        <begin position="242"/>
        <end position="259"/>
    </location>
</feature>
<comment type="caution">
    <text evidence="2">The sequence shown here is derived from an EMBL/GenBank/DDBJ whole genome shotgun (WGS) entry which is preliminary data.</text>
</comment>
<evidence type="ECO:0000313" key="2">
    <source>
        <dbReference type="EMBL" id="TGO83316.1"/>
    </source>
</evidence>
<sequence>MMSSLTAKFTFPETLGGQHRISSTRPSSSKQTQNTEQCIYVVQEYNCPHHPSLNTPHIYHRTPCPQALLPLASQTDCNSPPRKDEDELVEVSRYVRDRGCMECKTLACARRHEEAAKHPEILRRMQEMGLGQESIDHFEKVTSRFPASRRVLEVVRERLRRERVSESLGGEKREDDTQDQVEAKQESQLQSKIDNVKVIPSATLASSVEGPIVEETDSAEKEYETTNPQAMTTKVEEPQRTKILSNKKTPQPSAKSTEVGSPRPIVTPKVVRGDELAEGQTDKEKTAQPSTKPSKLKHPSPGITPEEGLQMNKVAQLQPQDPSPADEENTSQPSTKFTELGHPKAIVAPRVVLGDEFTQPQSEGPSPTDKKTVPRPSTQPTALKNPTPNMVPEVESPTTAPANPQSSAPVLSENLHRPQATAIALPETPPNTAHAPEAELPTAQSAVAAPVPAPAANPLPLPTQLQAADIKLGDTLPNTTHTPKDGGEEEEPEKLTDNIHLDLDEEWEWAEESERVFGEVALAPSFGCQTGDEWIVVGSWEQ</sequence>
<feature type="compositionally biased region" description="Polar residues" evidence="1">
    <location>
        <begin position="375"/>
        <end position="388"/>
    </location>
</feature>
<dbReference type="AlphaFoldDB" id="A0A4Z1KD63"/>
<feature type="compositionally biased region" description="Basic and acidic residues" evidence="1">
    <location>
        <begin position="271"/>
        <end position="286"/>
    </location>
</feature>
<feature type="compositionally biased region" description="Basic and acidic residues" evidence="1">
    <location>
        <begin position="163"/>
        <end position="185"/>
    </location>
</feature>
<name>A0A4Z1KD63_9HELO</name>
<organism evidence="2 3">
    <name type="scientific">Botrytis porri</name>
    <dbReference type="NCBI Taxonomy" id="87229"/>
    <lineage>
        <taxon>Eukaryota</taxon>
        <taxon>Fungi</taxon>
        <taxon>Dikarya</taxon>
        <taxon>Ascomycota</taxon>
        <taxon>Pezizomycotina</taxon>
        <taxon>Leotiomycetes</taxon>
        <taxon>Helotiales</taxon>
        <taxon>Sclerotiniaceae</taxon>
        <taxon>Botrytis</taxon>
    </lineage>
</organism>
<dbReference type="OrthoDB" id="3559595at2759"/>
<feature type="compositionally biased region" description="Polar residues" evidence="1">
    <location>
        <begin position="396"/>
        <end position="409"/>
    </location>
</feature>
<proteinExistence type="predicted"/>
<feature type="compositionally biased region" description="Low complexity" evidence="1">
    <location>
        <begin position="441"/>
        <end position="450"/>
    </location>
</feature>
<evidence type="ECO:0000313" key="3">
    <source>
        <dbReference type="Proteomes" id="UP000297280"/>
    </source>
</evidence>
<feature type="compositionally biased region" description="Pro residues" evidence="1">
    <location>
        <begin position="451"/>
        <end position="461"/>
    </location>
</feature>
<accession>A0A4Z1KD63</accession>
<dbReference type="EMBL" id="PQXO01000664">
    <property type="protein sequence ID" value="TGO83316.1"/>
    <property type="molecule type" value="Genomic_DNA"/>
</dbReference>
<reference evidence="2 3" key="1">
    <citation type="submission" date="2017-12" db="EMBL/GenBank/DDBJ databases">
        <title>Comparative genomics of Botrytis spp.</title>
        <authorList>
            <person name="Valero-Jimenez C.A."/>
            <person name="Tapia P."/>
            <person name="Veloso J."/>
            <person name="Silva-Moreno E."/>
            <person name="Staats M."/>
            <person name="Valdes J.H."/>
            <person name="Van Kan J.A.L."/>
        </authorList>
    </citation>
    <scope>NUCLEOTIDE SEQUENCE [LARGE SCALE GENOMIC DNA]</scope>
    <source>
        <strain evidence="2 3">MUCL3349</strain>
    </source>
</reference>
<gene>
    <name evidence="2" type="ORF">BPOR_0665g00030</name>
</gene>
<keyword evidence="3" id="KW-1185">Reference proteome</keyword>
<evidence type="ECO:0000256" key="1">
    <source>
        <dbReference type="SAM" id="MobiDB-lite"/>
    </source>
</evidence>
<protein>
    <submittedName>
        <fullName evidence="2">Uncharacterized protein</fullName>
    </submittedName>
</protein>
<feature type="region of interest" description="Disordered" evidence="1">
    <location>
        <begin position="163"/>
        <end position="189"/>
    </location>
</feature>
<dbReference type="Proteomes" id="UP000297280">
    <property type="component" value="Unassembled WGS sequence"/>
</dbReference>